<dbReference type="InterPro" id="IPR001878">
    <property type="entry name" value="Znf_CCHC"/>
</dbReference>
<dbReference type="EMBL" id="CAKLBY020000331">
    <property type="protein sequence ID" value="CAK7945447.1"/>
    <property type="molecule type" value="Genomic_DNA"/>
</dbReference>
<dbReference type="PANTHER" id="PTHR42648:SF28">
    <property type="entry name" value="TRANSPOSON-ENCODED PROTEIN WITH RIBONUCLEASE H-LIKE AND RETROVIRUS ZINC FINGER-LIKE DOMAINS"/>
    <property type="match status" value="1"/>
</dbReference>
<dbReference type="InterPro" id="IPR036875">
    <property type="entry name" value="Znf_CCHC_sf"/>
</dbReference>
<dbReference type="Pfam" id="PF25597">
    <property type="entry name" value="SH3_retrovirus"/>
    <property type="match status" value="1"/>
</dbReference>
<dbReference type="InterPro" id="IPR036397">
    <property type="entry name" value="RNaseH_sf"/>
</dbReference>
<accession>A0AAV1VGI1</accession>
<dbReference type="PROSITE" id="PS50994">
    <property type="entry name" value="INTEGRASE"/>
    <property type="match status" value="1"/>
</dbReference>
<dbReference type="Pfam" id="PF22936">
    <property type="entry name" value="Pol_BBD"/>
    <property type="match status" value="1"/>
</dbReference>
<organism evidence="9 10">
    <name type="scientific">Peronospora matthiolae</name>
    <dbReference type="NCBI Taxonomy" id="2874970"/>
    <lineage>
        <taxon>Eukaryota</taxon>
        <taxon>Sar</taxon>
        <taxon>Stramenopiles</taxon>
        <taxon>Oomycota</taxon>
        <taxon>Peronosporomycetes</taxon>
        <taxon>Peronosporales</taxon>
        <taxon>Peronosporaceae</taxon>
        <taxon>Peronospora</taxon>
    </lineage>
</organism>
<dbReference type="SUPFAM" id="SSF56672">
    <property type="entry name" value="DNA/RNA polymerases"/>
    <property type="match status" value="1"/>
</dbReference>
<evidence type="ECO:0000256" key="5">
    <source>
        <dbReference type="PROSITE-ProRule" id="PRU00047"/>
    </source>
</evidence>
<keyword evidence="2" id="KW-0479">Metal-binding</keyword>
<dbReference type="InterPro" id="IPR043502">
    <property type="entry name" value="DNA/RNA_pol_sf"/>
</dbReference>
<feature type="compositionally biased region" description="Polar residues" evidence="6">
    <location>
        <begin position="741"/>
        <end position="750"/>
    </location>
</feature>
<evidence type="ECO:0008006" key="11">
    <source>
        <dbReference type="Google" id="ProtNLM"/>
    </source>
</evidence>
<dbReference type="GO" id="GO:0006508">
    <property type="term" value="P:proteolysis"/>
    <property type="evidence" value="ECO:0007669"/>
    <property type="project" value="UniProtKB-KW"/>
</dbReference>
<dbReference type="Pfam" id="PF00098">
    <property type="entry name" value="zf-CCHC"/>
    <property type="match status" value="1"/>
</dbReference>
<feature type="domain" description="Integrase catalytic" evidence="8">
    <location>
        <begin position="448"/>
        <end position="616"/>
    </location>
</feature>
<dbReference type="SMART" id="SM00343">
    <property type="entry name" value="ZnF_C2HC"/>
    <property type="match status" value="1"/>
</dbReference>
<dbReference type="Pfam" id="PF07727">
    <property type="entry name" value="RVT_2"/>
    <property type="match status" value="1"/>
</dbReference>
<feature type="domain" description="CCHC-type" evidence="7">
    <location>
        <begin position="218"/>
        <end position="233"/>
    </location>
</feature>
<dbReference type="CDD" id="cd09272">
    <property type="entry name" value="RNase_HI_RT_Ty1"/>
    <property type="match status" value="1"/>
</dbReference>
<evidence type="ECO:0000256" key="6">
    <source>
        <dbReference type="SAM" id="MobiDB-lite"/>
    </source>
</evidence>
<keyword evidence="1" id="KW-0645">Protease</keyword>
<sequence length="1320" mass="148864">MSPSNDSTPKVAQFDGTNYPLWAFKMKMYLISKGLWEAVNATSGVSEAKEQQAHAAIVLNLSDTQLMHVITTSSACEAWGALARVHRTQDMASRLWLKEKFATFKFTASDMSAHVMELERLVLEMNGASCGPSEEDTCATLLRSLPAQYEGLVQAFRMSVTQFSFKDLVSKLIAEEVRKKDSTRIEDETALHVGKRQEKKSFNKRSGGPRKTGSSVQCFNCGKRGHYARDCRKKKAANGERQEDHSNVAVTVTQGNTSDCWIMDSGATAHMCKDKDAFIDYTASPTARNVKSAINSASLKVLGQGTVILRVWNGTLWINAQLENTLHVQDLLKNLFPLTAATARGMTVEITSDGCTVLKSGRIVATGKRCGMLINLNVEESPQCHMVEGEAELWHRRLGHVSYSTVNKLIQDGCIKGKCLDSNVVCDICATAKQVRKTFHSTKADAEARESHRMDSVICSDVLGPITPASRSNYRYVATFMMMNSRFAMVFPLRKKSEVTKAFKRYCHDIKIECGLDVKVLRSDNGGEYRNDEMTRFCHQEMIKQEFTVPYNPEQNGMAERLNRTLVEMTRCMLSESKMDKTFWCEAMLTAVDILNVLPRASSPNLNPFEMVFKRKPRMDIMRVFGSLCYVHIPKQNRNKLDPSGVRCMLLGYAKQHKAYRLLNTATGKVFVSRSVTFVETAVEQTRYEDTPSVIDVVGDGDDLQDPRDHAISDEGTCTPVPGSPIMTPNSTVPMDRPTGAVTTRQSSTPGRDGEQEWNVRPARKKRAIKRYEQEFPNLRRGTFNLDDYDASYATQYCLSAKEDGESASTYSQVLESKYKDDWIRAMKSEIQALTQHDTWTLQDLPSDKRSIGCKWVFRIKRKPNGEIVKFKARLVAKGFSQRPGVDYFETFALVARKESINVAIALAAEQDLIMENVDVDTAFLYGEVKEEIYMDQTDGFVDKQHRDKKCLLNKALYGTKQAAREWNHRLNAHLESQGFTRTSADLCVYVRQSDTQFSPVIIHVDDLMLFARTQEHIDDIKRALKTEFSIKELGELKYCLGIELTRDRKSKSIRMNQRAYIKRLTEKFGVDQCKDVHTPSNESEKLTKLGDDDEFVPKWPYRELVGALMYVATCTRPDIMHAVGEVAKYCERHGKSHWIAAKRVLKYLTTTADYSIVFHGTDKGELLGFADASWASDLDSRRSTTGYVFFLHGNVVSWKSKRQPTVATSSTEAEYISLYAAAQEAVWLRLLLSDIGVELGAATTIYEDNQGCIALAKNPVYHARTKHIDIKYHFLRDKVEEGVIELEYMPTEAMIADGLTKALGRTKHAVFLQGLHLEV</sequence>
<dbReference type="Pfam" id="PF00665">
    <property type="entry name" value="rve"/>
    <property type="match status" value="1"/>
</dbReference>
<dbReference type="SUPFAM" id="SSF57756">
    <property type="entry name" value="Retrovirus zinc finger-like domains"/>
    <property type="match status" value="1"/>
</dbReference>
<dbReference type="InterPro" id="IPR054722">
    <property type="entry name" value="PolX-like_BBD"/>
</dbReference>
<dbReference type="PANTHER" id="PTHR42648">
    <property type="entry name" value="TRANSPOSASE, PUTATIVE-RELATED"/>
    <property type="match status" value="1"/>
</dbReference>
<dbReference type="Gene3D" id="3.30.420.10">
    <property type="entry name" value="Ribonuclease H-like superfamily/Ribonuclease H"/>
    <property type="match status" value="1"/>
</dbReference>
<dbReference type="Proteomes" id="UP001162060">
    <property type="component" value="Unassembled WGS sequence"/>
</dbReference>
<evidence type="ECO:0000256" key="2">
    <source>
        <dbReference type="ARBA" id="ARBA00022723"/>
    </source>
</evidence>
<dbReference type="InterPro" id="IPR025724">
    <property type="entry name" value="GAG-pre-integrase_dom"/>
</dbReference>
<evidence type="ECO:0000259" key="7">
    <source>
        <dbReference type="PROSITE" id="PS50158"/>
    </source>
</evidence>
<evidence type="ECO:0000313" key="10">
    <source>
        <dbReference type="Proteomes" id="UP001162060"/>
    </source>
</evidence>
<dbReference type="InterPro" id="IPR057670">
    <property type="entry name" value="SH3_retrovirus"/>
</dbReference>
<keyword evidence="5" id="KW-0863">Zinc-finger</keyword>
<keyword evidence="4" id="KW-0378">Hydrolase</keyword>
<reference evidence="9" key="1">
    <citation type="submission" date="2024-01" db="EMBL/GenBank/DDBJ databases">
        <authorList>
            <person name="Webb A."/>
        </authorList>
    </citation>
    <scope>NUCLEOTIDE SEQUENCE</scope>
    <source>
        <strain evidence="9">Pm1</strain>
    </source>
</reference>
<feature type="region of interest" description="Disordered" evidence="6">
    <location>
        <begin position="194"/>
        <end position="214"/>
    </location>
</feature>
<dbReference type="Pfam" id="PF14223">
    <property type="entry name" value="Retrotran_gag_2"/>
    <property type="match status" value="1"/>
</dbReference>
<dbReference type="SUPFAM" id="SSF53098">
    <property type="entry name" value="Ribonuclease H-like"/>
    <property type="match status" value="1"/>
</dbReference>
<dbReference type="InterPro" id="IPR001584">
    <property type="entry name" value="Integrase_cat-core"/>
</dbReference>
<protein>
    <recommendedName>
        <fullName evidence="11">Polyprotein</fullName>
    </recommendedName>
</protein>
<evidence type="ECO:0000259" key="8">
    <source>
        <dbReference type="PROSITE" id="PS50994"/>
    </source>
</evidence>
<gene>
    <name evidence="9" type="ORF">PM001_LOCUS30597</name>
</gene>
<dbReference type="GO" id="GO:0003676">
    <property type="term" value="F:nucleic acid binding"/>
    <property type="evidence" value="ECO:0007669"/>
    <property type="project" value="InterPro"/>
</dbReference>
<dbReference type="InterPro" id="IPR039537">
    <property type="entry name" value="Retrotran_Ty1/copia-like"/>
</dbReference>
<dbReference type="InterPro" id="IPR013103">
    <property type="entry name" value="RVT_2"/>
</dbReference>
<keyword evidence="3" id="KW-0064">Aspartyl protease</keyword>
<dbReference type="Gene3D" id="4.10.60.10">
    <property type="entry name" value="Zinc finger, CCHC-type"/>
    <property type="match status" value="1"/>
</dbReference>
<dbReference type="GO" id="GO:0008270">
    <property type="term" value="F:zinc ion binding"/>
    <property type="evidence" value="ECO:0007669"/>
    <property type="project" value="UniProtKB-KW"/>
</dbReference>
<dbReference type="GO" id="GO:0004190">
    <property type="term" value="F:aspartic-type endopeptidase activity"/>
    <property type="evidence" value="ECO:0007669"/>
    <property type="project" value="UniProtKB-KW"/>
</dbReference>
<dbReference type="Pfam" id="PF13976">
    <property type="entry name" value="gag_pre-integrs"/>
    <property type="match status" value="1"/>
</dbReference>
<keyword evidence="5" id="KW-0862">Zinc</keyword>
<name>A0AAV1VGI1_9STRA</name>
<evidence type="ECO:0000256" key="1">
    <source>
        <dbReference type="ARBA" id="ARBA00022670"/>
    </source>
</evidence>
<evidence type="ECO:0000256" key="3">
    <source>
        <dbReference type="ARBA" id="ARBA00022750"/>
    </source>
</evidence>
<dbReference type="GO" id="GO:0015074">
    <property type="term" value="P:DNA integration"/>
    <property type="evidence" value="ECO:0007669"/>
    <property type="project" value="InterPro"/>
</dbReference>
<dbReference type="PROSITE" id="PS50158">
    <property type="entry name" value="ZF_CCHC"/>
    <property type="match status" value="1"/>
</dbReference>
<dbReference type="InterPro" id="IPR012337">
    <property type="entry name" value="RNaseH-like_sf"/>
</dbReference>
<evidence type="ECO:0000313" key="9">
    <source>
        <dbReference type="EMBL" id="CAK7945447.1"/>
    </source>
</evidence>
<proteinExistence type="predicted"/>
<comment type="caution">
    <text evidence="9">The sequence shown here is derived from an EMBL/GenBank/DDBJ whole genome shotgun (WGS) entry which is preliminary data.</text>
</comment>
<evidence type="ECO:0000256" key="4">
    <source>
        <dbReference type="ARBA" id="ARBA00022801"/>
    </source>
</evidence>
<feature type="region of interest" description="Disordered" evidence="6">
    <location>
        <begin position="713"/>
        <end position="762"/>
    </location>
</feature>